<dbReference type="OMA" id="FTYLEYC"/>
<dbReference type="GO" id="GO:0005737">
    <property type="term" value="C:cytoplasm"/>
    <property type="evidence" value="ECO:0007669"/>
    <property type="project" value="TreeGrafter"/>
</dbReference>
<dbReference type="CDD" id="cd09326">
    <property type="entry name" value="LIM_CRP_like"/>
    <property type="match status" value="1"/>
</dbReference>
<feature type="compositionally biased region" description="Polar residues" evidence="8">
    <location>
        <begin position="161"/>
        <end position="170"/>
    </location>
</feature>
<feature type="compositionally biased region" description="Basic and acidic residues" evidence="8">
    <location>
        <begin position="186"/>
        <end position="195"/>
    </location>
</feature>
<dbReference type="InterPro" id="IPR001781">
    <property type="entry name" value="Znf_LIM"/>
</dbReference>
<evidence type="ECO:0000256" key="8">
    <source>
        <dbReference type="SAM" id="MobiDB-lite"/>
    </source>
</evidence>
<evidence type="ECO:0000259" key="9">
    <source>
        <dbReference type="PROSITE" id="PS50023"/>
    </source>
</evidence>
<evidence type="ECO:0000313" key="11">
    <source>
        <dbReference type="Proteomes" id="UP000029665"/>
    </source>
</evidence>
<dbReference type="FunFam" id="2.10.110.10:FF:000001">
    <property type="entry name" value="Cysteine and glycine-rich protein 1"/>
    <property type="match status" value="1"/>
</dbReference>
<evidence type="ECO:0000256" key="2">
    <source>
        <dbReference type="ARBA" id="ARBA00022723"/>
    </source>
</evidence>
<evidence type="ECO:0000256" key="6">
    <source>
        <dbReference type="ARBA" id="ARBA00023242"/>
    </source>
</evidence>
<keyword evidence="5 7" id="KW-0440">LIM domain</keyword>
<evidence type="ECO:0000256" key="5">
    <source>
        <dbReference type="ARBA" id="ARBA00023038"/>
    </source>
</evidence>
<evidence type="ECO:0000256" key="3">
    <source>
        <dbReference type="ARBA" id="ARBA00022737"/>
    </source>
</evidence>
<keyword evidence="11" id="KW-1185">Reference proteome</keyword>
<dbReference type="PANTHER" id="PTHR24215">
    <property type="entry name" value="RHO-GTPASE-ACTIVATING PROTEIN LRG1"/>
    <property type="match status" value="1"/>
</dbReference>
<dbReference type="GO" id="GO:0005634">
    <property type="term" value="C:nucleus"/>
    <property type="evidence" value="ECO:0007669"/>
    <property type="project" value="UniProtKB-SubCell"/>
</dbReference>
<dbReference type="PANTHER" id="PTHR24215:SF35">
    <property type="entry name" value="MUSCLE LIM PROTEIN MLP84B"/>
    <property type="match status" value="1"/>
</dbReference>
<dbReference type="GO" id="GO:0030695">
    <property type="term" value="F:GTPase regulator activity"/>
    <property type="evidence" value="ECO:0007669"/>
    <property type="project" value="UniProtKB-ARBA"/>
</dbReference>
<evidence type="ECO:0000256" key="7">
    <source>
        <dbReference type="PROSITE-ProRule" id="PRU00125"/>
    </source>
</evidence>
<dbReference type="OrthoDB" id="8062037at2759"/>
<comment type="caution">
    <text evidence="10">The sequence shown here is derived from an EMBL/GenBank/DDBJ whole genome shotgun (WGS) entry which is preliminary data.</text>
</comment>
<dbReference type="Pfam" id="PF00412">
    <property type="entry name" value="LIM"/>
    <property type="match status" value="2"/>
</dbReference>
<dbReference type="SMART" id="SM00132">
    <property type="entry name" value="LIM"/>
    <property type="match status" value="2"/>
</dbReference>
<feature type="region of interest" description="Disordered" evidence="8">
    <location>
        <begin position="77"/>
        <end position="216"/>
    </location>
</feature>
<dbReference type="PROSITE" id="PS50023">
    <property type="entry name" value="LIM_DOMAIN_2"/>
    <property type="match status" value="2"/>
</dbReference>
<name>A0A060SQV6_PYCCI</name>
<keyword evidence="4 7" id="KW-0862">Zinc</keyword>
<dbReference type="CDD" id="cd09401">
    <property type="entry name" value="LIM_TLP_like"/>
    <property type="match status" value="1"/>
</dbReference>
<evidence type="ECO:0000256" key="4">
    <source>
        <dbReference type="ARBA" id="ARBA00022833"/>
    </source>
</evidence>
<evidence type="ECO:0000256" key="1">
    <source>
        <dbReference type="ARBA" id="ARBA00004123"/>
    </source>
</evidence>
<reference evidence="10" key="1">
    <citation type="submission" date="2014-01" db="EMBL/GenBank/DDBJ databases">
        <title>The genome of the white-rot fungus Pycnoporus cinnabarinus: a basidiomycete model with a versatile arsenal for lignocellulosic biomass breakdown.</title>
        <authorList>
            <person name="Levasseur A."/>
            <person name="Lomascolo A."/>
            <person name="Ruiz-Duenas F.J."/>
            <person name="Uzan E."/>
            <person name="Piumi F."/>
            <person name="Kues U."/>
            <person name="Ram A.F.J."/>
            <person name="Murat C."/>
            <person name="Haon M."/>
            <person name="Benoit I."/>
            <person name="Arfi Y."/>
            <person name="Chevret D."/>
            <person name="Drula E."/>
            <person name="Kwon M.J."/>
            <person name="Gouret P."/>
            <person name="Lesage-Meessen L."/>
            <person name="Lombard V."/>
            <person name="Mariette J."/>
            <person name="Noirot C."/>
            <person name="Park J."/>
            <person name="Patyshakuliyeva A."/>
            <person name="Wieneger R.A.B."/>
            <person name="Wosten H.A.B."/>
            <person name="Martin F."/>
            <person name="Coutinho P.M."/>
            <person name="de Vries R."/>
            <person name="Martinez A.T."/>
            <person name="Klopp C."/>
            <person name="Pontarotti P."/>
            <person name="Henrissat B."/>
            <person name="Record E."/>
        </authorList>
    </citation>
    <scope>NUCLEOTIDE SEQUENCE [LARGE SCALE GENOMIC DNA]</scope>
    <source>
        <strain evidence="10">BRFM137</strain>
    </source>
</reference>
<dbReference type="Gene3D" id="2.10.110.10">
    <property type="entry name" value="Cysteine Rich Protein"/>
    <property type="match status" value="2"/>
</dbReference>
<evidence type="ECO:0000313" key="10">
    <source>
        <dbReference type="EMBL" id="CDO76755.1"/>
    </source>
</evidence>
<dbReference type="AlphaFoldDB" id="A0A060SQV6"/>
<keyword evidence="2 7" id="KW-0479">Metal-binding</keyword>
<dbReference type="EMBL" id="CCBP010000412">
    <property type="protein sequence ID" value="CDO76755.1"/>
    <property type="molecule type" value="Genomic_DNA"/>
</dbReference>
<keyword evidence="3" id="KW-0677">Repeat</keyword>
<dbReference type="Proteomes" id="UP000029665">
    <property type="component" value="Unassembled WGS sequence"/>
</dbReference>
<gene>
    <name evidence="10" type="ORF">BN946_scf185028.g6</name>
</gene>
<organism evidence="10 11">
    <name type="scientific">Pycnoporus cinnabarinus</name>
    <name type="common">Cinnabar-red polypore</name>
    <name type="synonym">Trametes cinnabarina</name>
    <dbReference type="NCBI Taxonomy" id="5643"/>
    <lineage>
        <taxon>Eukaryota</taxon>
        <taxon>Fungi</taxon>
        <taxon>Dikarya</taxon>
        <taxon>Basidiomycota</taxon>
        <taxon>Agaricomycotina</taxon>
        <taxon>Agaricomycetes</taxon>
        <taxon>Polyporales</taxon>
        <taxon>Polyporaceae</taxon>
        <taxon>Trametes</taxon>
    </lineage>
</organism>
<feature type="compositionally biased region" description="Polar residues" evidence="8">
    <location>
        <begin position="108"/>
        <end position="117"/>
    </location>
</feature>
<dbReference type="SUPFAM" id="SSF57716">
    <property type="entry name" value="Glucocorticoid receptor-like (DNA-binding domain)"/>
    <property type="match status" value="3"/>
</dbReference>
<dbReference type="GO" id="GO:0046872">
    <property type="term" value="F:metal ion binding"/>
    <property type="evidence" value="ECO:0007669"/>
    <property type="project" value="UniProtKB-KW"/>
</dbReference>
<feature type="domain" description="LIM zinc-binding" evidence="9">
    <location>
        <begin position="8"/>
        <end position="65"/>
    </location>
</feature>
<feature type="domain" description="LIM zinc-binding" evidence="9">
    <location>
        <begin position="199"/>
        <end position="259"/>
    </location>
</feature>
<dbReference type="STRING" id="5643.A0A060SQV6"/>
<comment type="subcellular location">
    <subcellularLocation>
        <location evidence="1">Nucleus</location>
    </subcellularLocation>
</comment>
<dbReference type="GO" id="GO:0030036">
    <property type="term" value="P:actin cytoskeleton organization"/>
    <property type="evidence" value="ECO:0007669"/>
    <property type="project" value="TreeGrafter"/>
</dbReference>
<accession>A0A060SQV6</accession>
<protein>
    <recommendedName>
        <fullName evidence="9">LIM zinc-binding domain-containing protein</fullName>
    </recommendedName>
</protein>
<dbReference type="HOGENOM" id="CLU_054591_0_0_1"/>
<sequence length="272" mass="29937">MHPFGGTPICPRCSKAVYAAEQIMGPGRKPCLSCMNCGKRLDSFSLVEHNEEPYCKNCHVKLFGTRDLRHANLPHRDEILGSPPASPVRPNTFAFNRAASPPPLGSRADSSGNNGNGTAPPLPVRRHLTGAAGLDRTTSPPPTLLKPTRTLSPGRDHQRSRPTSFAQVTEQMHALRDLVEDQPEPEPEKQDTRDEKEEEKEEKDWQPPATPPHVKAVGKTWHKGCLRCAECGHTLDSGRLSEKDGEPFCQRCYAKVSARALSCRSPRRETGG</sequence>
<proteinExistence type="predicted"/>
<keyword evidence="6" id="KW-0539">Nucleus</keyword>